<dbReference type="OrthoDB" id="786951at2759"/>
<dbReference type="EMBL" id="CAJFCV020000001">
    <property type="protein sequence ID" value="CAG9085534.1"/>
    <property type="molecule type" value="Genomic_DNA"/>
</dbReference>
<reference evidence="7" key="1">
    <citation type="submission" date="2016-11" db="UniProtKB">
        <authorList>
            <consortium name="WormBaseParasite"/>
        </authorList>
    </citation>
    <scope>IDENTIFICATION</scope>
</reference>
<dbReference type="PROSITE" id="PS50137">
    <property type="entry name" value="DS_RBD"/>
    <property type="match status" value="1"/>
</dbReference>
<feature type="domain" description="G-patch" evidence="3">
    <location>
        <begin position="77"/>
        <end position="123"/>
    </location>
</feature>
<evidence type="ECO:0000313" key="6">
    <source>
        <dbReference type="Proteomes" id="UP000659654"/>
    </source>
</evidence>
<dbReference type="SUPFAM" id="SSF54768">
    <property type="entry name" value="dsRNA-binding domain-like"/>
    <property type="match status" value="1"/>
</dbReference>
<feature type="domain" description="DRBM" evidence="2">
    <location>
        <begin position="139"/>
        <end position="208"/>
    </location>
</feature>
<dbReference type="InterPro" id="IPR032922">
    <property type="entry name" value="SON"/>
</dbReference>
<evidence type="ECO:0000313" key="4">
    <source>
        <dbReference type="EMBL" id="CAD5210002.1"/>
    </source>
</evidence>
<dbReference type="SMR" id="A0A1I7RYB0"/>
<gene>
    <name evidence="4" type="ORF">BXYJ_LOCUS1717</name>
</gene>
<sequence>MSEDCSRPGFGNGLQYDWIASSSSSESSSLSRWAESKERGSAKFGVAPLMDANYESRVPSNSVWATKDTLRNAPQLTTGIGAHLLQKMGWVPGLGLGRKMDGPVEPLILDVKSDRKGLYSDIDKKPPKREKVADLNGKNPVSVIMEHCSKNGLPPPYFTQTEEGSQHCKRFGCTAVLNGIEYNAACASTNKKAAKAQVCLIMCRALDLGQD</sequence>
<evidence type="ECO:0000313" key="5">
    <source>
        <dbReference type="Proteomes" id="UP000095284"/>
    </source>
</evidence>
<dbReference type="EMBL" id="CAJFDI010000001">
    <property type="protein sequence ID" value="CAD5210002.1"/>
    <property type="molecule type" value="Genomic_DNA"/>
</dbReference>
<dbReference type="SMART" id="SM00443">
    <property type="entry name" value="G_patch"/>
    <property type="match status" value="1"/>
</dbReference>
<dbReference type="GO" id="GO:0048024">
    <property type="term" value="P:regulation of mRNA splicing, via spliceosome"/>
    <property type="evidence" value="ECO:0007669"/>
    <property type="project" value="TreeGrafter"/>
</dbReference>
<protein>
    <submittedName>
        <fullName evidence="4">(pine wood nematode) hypothetical protein</fullName>
    </submittedName>
</protein>
<dbReference type="Gene3D" id="3.30.160.20">
    <property type="match status" value="1"/>
</dbReference>
<dbReference type="SMART" id="SM00358">
    <property type="entry name" value="DSRM"/>
    <property type="match status" value="1"/>
</dbReference>
<dbReference type="Proteomes" id="UP000659654">
    <property type="component" value="Unassembled WGS sequence"/>
</dbReference>
<evidence type="ECO:0000259" key="3">
    <source>
        <dbReference type="PROSITE" id="PS50174"/>
    </source>
</evidence>
<organism evidence="5 7">
    <name type="scientific">Bursaphelenchus xylophilus</name>
    <name type="common">Pinewood nematode worm</name>
    <name type="synonym">Aphelenchoides xylophilus</name>
    <dbReference type="NCBI Taxonomy" id="6326"/>
    <lineage>
        <taxon>Eukaryota</taxon>
        <taxon>Metazoa</taxon>
        <taxon>Ecdysozoa</taxon>
        <taxon>Nematoda</taxon>
        <taxon>Chromadorea</taxon>
        <taxon>Rhabditida</taxon>
        <taxon>Tylenchina</taxon>
        <taxon>Tylenchomorpha</taxon>
        <taxon>Aphelenchoidea</taxon>
        <taxon>Aphelenchoididae</taxon>
        <taxon>Bursaphelenchus</taxon>
    </lineage>
</organism>
<dbReference type="WBParaSite" id="BXY_0572700.1">
    <property type="protein sequence ID" value="BXY_0572700.1"/>
    <property type="gene ID" value="BXY_0572700"/>
</dbReference>
<evidence type="ECO:0000313" key="7">
    <source>
        <dbReference type="WBParaSite" id="BXY_0572700.1"/>
    </source>
</evidence>
<dbReference type="InterPro" id="IPR000467">
    <property type="entry name" value="G_patch_dom"/>
</dbReference>
<dbReference type="Pfam" id="PF01585">
    <property type="entry name" value="G-patch"/>
    <property type="match status" value="1"/>
</dbReference>
<evidence type="ECO:0000259" key="2">
    <source>
        <dbReference type="PROSITE" id="PS50137"/>
    </source>
</evidence>
<dbReference type="InterPro" id="IPR014720">
    <property type="entry name" value="dsRBD_dom"/>
</dbReference>
<dbReference type="Proteomes" id="UP000095284">
    <property type="component" value="Unplaced"/>
</dbReference>
<proteinExistence type="predicted"/>
<reference evidence="4" key="2">
    <citation type="submission" date="2020-09" db="EMBL/GenBank/DDBJ databases">
        <authorList>
            <person name="Kikuchi T."/>
        </authorList>
    </citation>
    <scope>NUCLEOTIDE SEQUENCE</scope>
    <source>
        <strain evidence="4">Ka4C1</strain>
    </source>
</reference>
<dbReference type="GO" id="GO:0051726">
    <property type="term" value="P:regulation of cell cycle"/>
    <property type="evidence" value="ECO:0007669"/>
    <property type="project" value="InterPro"/>
</dbReference>
<dbReference type="eggNOG" id="ENOG502QPQ7">
    <property type="taxonomic scope" value="Eukaryota"/>
</dbReference>
<dbReference type="AlphaFoldDB" id="A0A1I7RYB0"/>
<dbReference type="PROSITE" id="PS50174">
    <property type="entry name" value="G_PATCH"/>
    <property type="match status" value="1"/>
</dbReference>
<keyword evidence="6" id="KW-1185">Reference proteome</keyword>
<accession>A0A1I7RYB0</accession>
<dbReference type="Pfam" id="PF00035">
    <property type="entry name" value="dsrm"/>
    <property type="match status" value="1"/>
</dbReference>
<dbReference type="Proteomes" id="UP000582659">
    <property type="component" value="Unassembled WGS sequence"/>
</dbReference>
<dbReference type="PANTHER" id="PTHR46528:SF1">
    <property type="entry name" value="PROTEIN SON"/>
    <property type="match status" value="1"/>
</dbReference>
<evidence type="ECO:0000256" key="1">
    <source>
        <dbReference type="PROSITE-ProRule" id="PRU00266"/>
    </source>
</evidence>
<dbReference type="GO" id="GO:0003723">
    <property type="term" value="F:RNA binding"/>
    <property type="evidence" value="ECO:0007669"/>
    <property type="project" value="UniProtKB-UniRule"/>
</dbReference>
<dbReference type="PANTHER" id="PTHR46528">
    <property type="entry name" value="PROTEIN SON"/>
    <property type="match status" value="1"/>
</dbReference>
<name>A0A1I7RYB0_BURXY</name>
<keyword evidence="1" id="KW-0694">RNA-binding</keyword>